<dbReference type="Proteomes" id="UP001055453">
    <property type="component" value="Chromosome"/>
</dbReference>
<dbReference type="Pfam" id="PF14217">
    <property type="entry name" value="DUF4327"/>
    <property type="match status" value="1"/>
</dbReference>
<gene>
    <name evidence="1" type="ORF">ANSO36C_12260</name>
</gene>
<evidence type="ECO:0000313" key="2">
    <source>
        <dbReference type="Proteomes" id="UP001055453"/>
    </source>
</evidence>
<dbReference type="EMBL" id="AP025732">
    <property type="protein sequence ID" value="BDI15424.1"/>
    <property type="molecule type" value="Genomic_DNA"/>
</dbReference>
<dbReference type="InterPro" id="IPR025477">
    <property type="entry name" value="DUF4327"/>
</dbReference>
<accession>A0ABN6Q0T7</accession>
<organism evidence="1 2">
    <name type="scientific">Nostoc cf. commune SO-36</name>
    <dbReference type="NCBI Taxonomy" id="449208"/>
    <lineage>
        <taxon>Bacteria</taxon>
        <taxon>Bacillati</taxon>
        <taxon>Cyanobacteriota</taxon>
        <taxon>Cyanophyceae</taxon>
        <taxon>Nostocales</taxon>
        <taxon>Nostocaceae</taxon>
        <taxon>Nostoc</taxon>
    </lineage>
</organism>
<name>A0ABN6Q0T7_NOSCO</name>
<evidence type="ECO:0000313" key="1">
    <source>
        <dbReference type="EMBL" id="BDI15424.1"/>
    </source>
</evidence>
<dbReference type="RefSeq" id="WP_251958814.1">
    <property type="nucleotide sequence ID" value="NZ_AP025732.1"/>
</dbReference>
<protein>
    <recommendedName>
        <fullName evidence="3">DUF4327 domain-containing protein</fullName>
    </recommendedName>
</protein>
<keyword evidence="2" id="KW-1185">Reference proteome</keyword>
<proteinExistence type="predicted"/>
<reference evidence="1" key="1">
    <citation type="submission" date="2022-04" db="EMBL/GenBank/DDBJ databases">
        <title>Complete genome sequence of a cyanobacterium, Nostoc sp. SO-36, isolated in Antarctica.</title>
        <authorList>
            <person name="Kanesaki Y."/>
            <person name="Effendi D."/>
            <person name="Sakamoto T."/>
            <person name="Ohtani S."/>
            <person name="Awai K."/>
        </authorList>
    </citation>
    <scope>NUCLEOTIDE SEQUENCE</scope>
    <source>
        <strain evidence="1">SO-36</strain>
    </source>
</reference>
<sequence>MNTTVKYEIEVIKKEALQLVKKRLVNRQQQIYTLCKYIPPRDWVHFELELEKNEFLLRDRIIDLLNHESWEDDLGCI</sequence>
<evidence type="ECO:0008006" key="3">
    <source>
        <dbReference type="Google" id="ProtNLM"/>
    </source>
</evidence>